<evidence type="ECO:0000313" key="3">
    <source>
        <dbReference type="Proteomes" id="UP000034329"/>
    </source>
</evidence>
<gene>
    <name evidence="2" type="ORF">UX13_C0039G0007</name>
</gene>
<comment type="caution">
    <text evidence="2">The sequence shown here is derived from an EMBL/GenBank/DDBJ whole genome shotgun (WGS) entry which is preliminary data.</text>
</comment>
<dbReference type="PATRIC" id="fig|1618581.3.peg.607"/>
<keyword evidence="1" id="KW-1133">Transmembrane helix</keyword>
<dbReference type="Proteomes" id="UP000034329">
    <property type="component" value="Unassembled WGS sequence"/>
</dbReference>
<dbReference type="EMBL" id="LCLA01000039">
    <property type="protein sequence ID" value="KKU09487.1"/>
    <property type="molecule type" value="Genomic_DNA"/>
</dbReference>
<protein>
    <submittedName>
        <fullName evidence="2">Uncharacterized protein</fullName>
    </submittedName>
</protein>
<keyword evidence="1" id="KW-0812">Transmembrane</keyword>
<accession>A0A0G1MMY9</accession>
<evidence type="ECO:0000256" key="1">
    <source>
        <dbReference type="SAM" id="Phobius"/>
    </source>
</evidence>
<evidence type="ECO:0000313" key="2">
    <source>
        <dbReference type="EMBL" id="KKU09487.1"/>
    </source>
</evidence>
<keyword evidence="1" id="KW-0472">Membrane</keyword>
<sequence>MSRYRTEPTISWGTIIVWAVIALLIIGVIVFLAFWHRVPPGTVGRICSPIRSPSRA</sequence>
<feature type="transmembrane region" description="Helical" evidence="1">
    <location>
        <begin position="12"/>
        <end position="35"/>
    </location>
</feature>
<dbReference type="AlphaFoldDB" id="A0A0G1MMY9"/>
<organism evidence="2 3">
    <name type="scientific">Candidatus Woesebacteria bacterium GW2011_GWB1_45_5</name>
    <dbReference type="NCBI Taxonomy" id="1618581"/>
    <lineage>
        <taxon>Bacteria</taxon>
        <taxon>Candidatus Woeseibacteriota</taxon>
    </lineage>
</organism>
<reference evidence="2 3" key="1">
    <citation type="journal article" date="2015" name="Nature">
        <title>rRNA introns, odd ribosomes, and small enigmatic genomes across a large radiation of phyla.</title>
        <authorList>
            <person name="Brown C.T."/>
            <person name="Hug L.A."/>
            <person name="Thomas B.C."/>
            <person name="Sharon I."/>
            <person name="Castelle C.J."/>
            <person name="Singh A."/>
            <person name="Wilkins M.J."/>
            <person name="Williams K.H."/>
            <person name="Banfield J.F."/>
        </authorList>
    </citation>
    <scope>NUCLEOTIDE SEQUENCE [LARGE SCALE GENOMIC DNA]</scope>
</reference>
<name>A0A0G1MMY9_9BACT</name>
<proteinExistence type="predicted"/>